<evidence type="ECO:0000259" key="1">
    <source>
        <dbReference type="PROSITE" id="PS00716"/>
    </source>
</evidence>
<reference evidence="2" key="1">
    <citation type="journal article" date="2015" name="Nature">
        <title>Complex archaea that bridge the gap between prokaryotes and eukaryotes.</title>
        <authorList>
            <person name="Spang A."/>
            <person name="Saw J.H."/>
            <person name="Jorgensen S.L."/>
            <person name="Zaremba-Niedzwiedzka K."/>
            <person name="Martijn J."/>
            <person name="Lind A.E."/>
            <person name="van Eijk R."/>
            <person name="Schleper C."/>
            <person name="Guy L."/>
            <person name="Ettema T.J."/>
        </authorList>
    </citation>
    <scope>NUCLEOTIDE SEQUENCE</scope>
</reference>
<comment type="caution">
    <text evidence="2">The sequence shown here is derived from an EMBL/GenBank/DDBJ whole genome shotgun (WGS) entry which is preliminary data.</text>
</comment>
<organism evidence="2">
    <name type="scientific">marine sediment metagenome</name>
    <dbReference type="NCBI Taxonomy" id="412755"/>
    <lineage>
        <taxon>unclassified sequences</taxon>
        <taxon>metagenomes</taxon>
        <taxon>ecological metagenomes</taxon>
    </lineage>
</organism>
<protein>
    <recommendedName>
        <fullName evidence="1">RNA polymerase sigma-70 domain-containing protein</fullName>
    </recommendedName>
</protein>
<dbReference type="Gene3D" id="1.10.10.10">
    <property type="entry name" value="Winged helix-like DNA-binding domain superfamily/Winged helix DNA-binding domain"/>
    <property type="match status" value="1"/>
</dbReference>
<dbReference type="EMBL" id="LAZR01004930">
    <property type="protein sequence ID" value="KKN04346.1"/>
    <property type="molecule type" value="Genomic_DNA"/>
</dbReference>
<sequence length="82" mass="9575">MKKADDTVRLILRAYRTVTMRQHDVIRLHYGFADGYDYTFEEIAQQLNLTPQQVQRAENTAITTLRKSLQKDSDDEDQSKSP</sequence>
<dbReference type="AlphaFoldDB" id="A0A0F9PTE2"/>
<dbReference type="InterPro" id="IPR000943">
    <property type="entry name" value="RNA_pol_sigma70"/>
</dbReference>
<dbReference type="InterPro" id="IPR013324">
    <property type="entry name" value="RNA_pol_sigma_r3/r4-like"/>
</dbReference>
<gene>
    <name evidence="2" type="ORF">LCGC14_1098250</name>
</gene>
<dbReference type="PROSITE" id="PS00716">
    <property type="entry name" value="SIGMA70_2"/>
    <property type="match status" value="1"/>
</dbReference>
<dbReference type="GO" id="GO:0003700">
    <property type="term" value="F:DNA-binding transcription factor activity"/>
    <property type="evidence" value="ECO:0007669"/>
    <property type="project" value="InterPro"/>
</dbReference>
<accession>A0A0F9PTE2</accession>
<dbReference type="InterPro" id="IPR036388">
    <property type="entry name" value="WH-like_DNA-bd_sf"/>
</dbReference>
<feature type="domain" description="RNA polymerase sigma-70" evidence="1">
    <location>
        <begin position="39"/>
        <end position="65"/>
    </location>
</feature>
<dbReference type="SUPFAM" id="SSF88659">
    <property type="entry name" value="Sigma3 and sigma4 domains of RNA polymerase sigma factors"/>
    <property type="match status" value="1"/>
</dbReference>
<dbReference type="Pfam" id="PF04545">
    <property type="entry name" value="Sigma70_r4"/>
    <property type="match status" value="1"/>
</dbReference>
<dbReference type="InterPro" id="IPR007630">
    <property type="entry name" value="RNA_pol_sigma70_r4"/>
</dbReference>
<name>A0A0F9PTE2_9ZZZZ</name>
<dbReference type="GO" id="GO:0006352">
    <property type="term" value="P:DNA-templated transcription initiation"/>
    <property type="evidence" value="ECO:0007669"/>
    <property type="project" value="InterPro"/>
</dbReference>
<evidence type="ECO:0000313" key="2">
    <source>
        <dbReference type="EMBL" id="KKN04346.1"/>
    </source>
</evidence>
<proteinExistence type="predicted"/>